<evidence type="ECO:0000313" key="3">
    <source>
        <dbReference type="EMBL" id="REK85102.1"/>
    </source>
</evidence>
<feature type="domain" description="vWA-MoxR associated protein C-terminal" evidence="2">
    <location>
        <begin position="486"/>
        <end position="738"/>
    </location>
</feature>
<comment type="caution">
    <text evidence="3">The sequence shown here is derived from an EMBL/GenBank/DDBJ whole genome shotgun (WGS) entry which is preliminary data.</text>
</comment>
<gene>
    <name evidence="3" type="ORF">DY245_39675</name>
</gene>
<evidence type="ECO:0000256" key="1">
    <source>
        <dbReference type="SAM" id="MobiDB-lite"/>
    </source>
</evidence>
<dbReference type="GO" id="GO:0006508">
    <property type="term" value="P:proteolysis"/>
    <property type="evidence" value="ECO:0007669"/>
    <property type="project" value="UniProtKB-KW"/>
</dbReference>
<dbReference type="RefSeq" id="WP_128511942.1">
    <property type="nucleotide sequence ID" value="NZ_QUAC01000458.1"/>
</dbReference>
<name>A0A371PRJ1_STRIH</name>
<keyword evidence="3" id="KW-0645">Protease</keyword>
<dbReference type="Gene3D" id="2.40.10.10">
    <property type="entry name" value="Trypsin-like serine proteases"/>
    <property type="match status" value="1"/>
</dbReference>
<dbReference type="Pfam" id="PF20028">
    <property type="entry name" value="VMAP-C"/>
    <property type="match status" value="1"/>
</dbReference>
<dbReference type="PANTHER" id="PTHR43019">
    <property type="entry name" value="SERINE ENDOPROTEASE DEGS"/>
    <property type="match status" value="1"/>
</dbReference>
<evidence type="ECO:0000313" key="4">
    <source>
        <dbReference type="Proteomes" id="UP000262477"/>
    </source>
</evidence>
<dbReference type="InterPro" id="IPR045450">
    <property type="entry name" value="VMAP_C"/>
</dbReference>
<organism evidence="3 4">
    <name type="scientific">Streptomyces inhibens</name>
    <dbReference type="NCBI Taxonomy" id="2293571"/>
    <lineage>
        <taxon>Bacteria</taxon>
        <taxon>Bacillati</taxon>
        <taxon>Actinomycetota</taxon>
        <taxon>Actinomycetes</taxon>
        <taxon>Kitasatosporales</taxon>
        <taxon>Streptomycetaceae</taxon>
        <taxon>Streptomyces</taxon>
    </lineage>
</organism>
<feature type="region of interest" description="Disordered" evidence="1">
    <location>
        <begin position="150"/>
        <end position="202"/>
    </location>
</feature>
<keyword evidence="3" id="KW-0378">Hydrolase</keyword>
<dbReference type="PANTHER" id="PTHR43019:SF23">
    <property type="entry name" value="PROTEASE DO-LIKE 5, CHLOROPLASTIC"/>
    <property type="match status" value="1"/>
</dbReference>
<dbReference type="Proteomes" id="UP000262477">
    <property type="component" value="Unassembled WGS sequence"/>
</dbReference>
<evidence type="ECO:0000259" key="2">
    <source>
        <dbReference type="Pfam" id="PF20028"/>
    </source>
</evidence>
<sequence length="755" mass="80710">MATSEGQPTGRGDRAHYAQLLDHAGRTTVGLRAAPDATDTRLWGSGVLIAPGWVLTCAHVLAASDGRRRETGPAGVFGVVFGGRVVSARWAYDLSRPDPEAGPAAARADLALVRLLDPEIEHPCAWLSDQPATLLEDAYIFRGHDQSGGGGGGVAAGAGAGGAGSVSGSAAGGPAEERVIRESEGGGDGVRGAQEAHDGRGADAVPAVPAAPRTPATPVDPFIAVRFGARDARGLQFGSDVRVTPGASGGPLLDCDRGEVVGIVKGRHQQDHVGLAVPVTALRGLGPEHLVVGAEGLGPDPYHALMSLHDRWHWAGQDLGRSGGPTWFDAQHAIMAGRGRLWGVQERLQALDLLARLPAPRDPLAVEAAVGEVLDRGERPGAWSLRTWRDGHGALYQGSDPYTELRTFVHYLRIVAQLTADEVRDVPGEQAAAVREEAARLTEFVQAKAVVLQPQDRRRIGPVRRRPRSVLVEFEPLFYDEGGHELFNWSVSEGYGQGQWLRVDVQESAGGVPFEEAREQVLRRLGGRLLRADSDAGPGARVRLEVAVPEGRWHTAAGQWEVAASTRRTARLRPVGPGRAVILRDQGRREQVDPAWLRRWQGLAAAPELQALRLPPRAGARPGAGSAEAIWRLLEKADEGALPALCHTVAEGFGRDAVGVALDTGFPAGLWPARGHGEERECDASCEEFHRGVRELLHDSGGLARLPELVRKLRAQAAEAAEEGTHWARDLVLLYDDPEDPIPQLFTDRPQVSPR</sequence>
<reference evidence="3 4" key="1">
    <citation type="submission" date="2018-08" db="EMBL/GenBank/DDBJ databases">
        <title>Streptomyces NEAU-D10 sp. nov., a novel Actinomycete isolated from soil.</title>
        <authorList>
            <person name="Jin L."/>
        </authorList>
    </citation>
    <scope>NUCLEOTIDE SEQUENCE [LARGE SCALE GENOMIC DNA]</scope>
    <source>
        <strain evidence="3 4">NEAU-D10</strain>
    </source>
</reference>
<dbReference type="Pfam" id="PF13365">
    <property type="entry name" value="Trypsin_2"/>
    <property type="match status" value="1"/>
</dbReference>
<proteinExistence type="predicted"/>
<dbReference type="InterPro" id="IPR043504">
    <property type="entry name" value="Peptidase_S1_PA_chymotrypsin"/>
</dbReference>
<dbReference type="GO" id="GO:0008233">
    <property type="term" value="F:peptidase activity"/>
    <property type="evidence" value="ECO:0007669"/>
    <property type="project" value="UniProtKB-KW"/>
</dbReference>
<dbReference type="InterPro" id="IPR009003">
    <property type="entry name" value="Peptidase_S1_PA"/>
</dbReference>
<dbReference type="AlphaFoldDB" id="A0A371PRJ1"/>
<feature type="compositionally biased region" description="Gly residues" evidence="1">
    <location>
        <begin position="150"/>
        <end position="165"/>
    </location>
</feature>
<dbReference type="SUPFAM" id="SSF50494">
    <property type="entry name" value="Trypsin-like serine proteases"/>
    <property type="match status" value="1"/>
</dbReference>
<feature type="compositionally biased region" description="Basic and acidic residues" evidence="1">
    <location>
        <begin position="175"/>
        <end position="184"/>
    </location>
</feature>
<keyword evidence="4" id="KW-1185">Reference proteome</keyword>
<dbReference type="OrthoDB" id="3630272at2"/>
<dbReference type="EMBL" id="QUAC01000458">
    <property type="protein sequence ID" value="REK85102.1"/>
    <property type="molecule type" value="Genomic_DNA"/>
</dbReference>
<protein>
    <submittedName>
        <fullName evidence="3">Serine protease</fullName>
    </submittedName>
</protein>
<accession>A0A371PRJ1</accession>